<dbReference type="GO" id="GO:0005886">
    <property type="term" value="C:plasma membrane"/>
    <property type="evidence" value="ECO:0007669"/>
    <property type="project" value="TreeGrafter"/>
</dbReference>
<dbReference type="CDD" id="cd06225">
    <property type="entry name" value="HAMP"/>
    <property type="match status" value="1"/>
</dbReference>
<name>A0A1G6LZY5_9BURK</name>
<evidence type="ECO:0000313" key="9">
    <source>
        <dbReference type="EMBL" id="SDC48266.1"/>
    </source>
</evidence>
<dbReference type="STRING" id="416944.SAMN05421548_10777"/>
<dbReference type="FunFam" id="1.10.287.950:FF:000001">
    <property type="entry name" value="Methyl-accepting chemotaxis sensory transducer"/>
    <property type="match status" value="1"/>
</dbReference>
<dbReference type="InterPro" id="IPR004090">
    <property type="entry name" value="Chemotax_Me-accpt_rcpt"/>
</dbReference>
<evidence type="ECO:0000259" key="8">
    <source>
        <dbReference type="PROSITE" id="PS50885"/>
    </source>
</evidence>
<dbReference type="SMART" id="SM00304">
    <property type="entry name" value="HAMP"/>
    <property type="match status" value="1"/>
</dbReference>
<evidence type="ECO:0000256" key="5">
    <source>
        <dbReference type="SAM" id="MobiDB-lite"/>
    </source>
</evidence>
<keyword evidence="10" id="KW-1185">Reference proteome</keyword>
<evidence type="ECO:0000256" key="3">
    <source>
        <dbReference type="ARBA" id="ARBA00029447"/>
    </source>
</evidence>
<dbReference type="PANTHER" id="PTHR43531:SF14">
    <property type="entry name" value="METHYL-ACCEPTING CHEMOTAXIS PROTEIN I-RELATED"/>
    <property type="match status" value="1"/>
</dbReference>
<sequence length="531" mass="56508">MTIARRLTILVTIALVFPFAVGAYALTVFGLTVCSIEAQANPSAAEQLATLMSEEANLRAEVYRALEEGQPDRSPIDEAMNRTQQRAQTVVKSWQANMATRDAHELGDGFLQNLNRLKTAEDQLGDAVSRGDFSKAREIVAPKGAFSVSFADARADAERYATEQRNEADIKGTLVHASWGLVLALGVGLAFVSAFGIKAYRIVTRALNGMRMTFEGVSETMDLSAPAPVRRQDEIGAAARAFNKLLYRVSETVREVRAGAESVSAGSREIAAGNADLSARTELQATALEQTTASMKHLMSAVRQNVDTAHAARNLSMRAAEISEHGGQVVERMIATMDDITRASRRIGEITSLIEGIAFQTNILALNAAVEAARAGDQGRGFGVVASEVRNLAQRSATAAKEIKELIAGSGETIQRGASEARDAGEATSSMRDVIQQVATLIGEIALASEEQSTGIEQVNIAIVQMDRVTVQNAALVQQAAAAAQLLESESSKLSDTVSVFKIAVAPAQDVTQGSDDSARTYSANLEPLPA</sequence>
<dbReference type="SMART" id="SM00283">
    <property type="entry name" value="MA"/>
    <property type="match status" value="1"/>
</dbReference>
<evidence type="ECO:0000256" key="6">
    <source>
        <dbReference type="SAM" id="Phobius"/>
    </source>
</evidence>
<proteinExistence type="inferred from homology"/>
<feature type="compositionally biased region" description="Polar residues" evidence="5">
    <location>
        <begin position="511"/>
        <end position="524"/>
    </location>
</feature>
<dbReference type="SUPFAM" id="SSF58104">
    <property type="entry name" value="Methyl-accepting chemotaxis protein (MCP) signaling domain"/>
    <property type="match status" value="1"/>
</dbReference>
<dbReference type="RefSeq" id="WP_091996599.1">
    <property type="nucleotide sequence ID" value="NZ_FMYQ01000007.1"/>
</dbReference>
<feature type="domain" description="HAMP" evidence="8">
    <location>
        <begin position="201"/>
        <end position="254"/>
    </location>
</feature>
<keyword evidence="2" id="KW-0488">Methylation</keyword>
<dbReference type="Pfam" id="PF00015">
    <property type="entry name" value="MCPsignal"/>
    <property type="match status" value="1"/>
</dbReference>
<dbReference type="Pfam" id="PF00672">
    <property type="entry name" value="HAMP"/>
    <property type="match status" value="1"/>
</dbReference>
<dbReference type="PRINTS" id="PR00260">
    <property type="entry name" value="CHEMTRNSDUCR"/>
</dbReference>
<dbReference type="GO" id="GO:0004888">
    <property type="term" value="F:transmembrane signaling receptor activity"/>
    <property type="evidence" value="ECO:0007669"/>
    <property type="project" value="InterPro"/>
</dbReference>
<dbReference type="AlphaFoldDB" id="A0A1G6LZY5"/>
<feature type="region of interest" description="Disordered" evidence="5">
    <location>
        <begin position="511"/>
        <end position="531"/>
    </location>
</feature>
<dbReference type="Proteomes" id="UP000198908">
    <property type="component" value="Unassembled WGS sequence"/>
</dbReference>
<keyword evidence="6" id="KW-0472">Membrane</keyword>
<keyword evidence="6" id="KW-0812">Transmembrane</keyword>
<keyword evidence="6" id="KW-1133">Transmembrane helix</keyword>
<protein>
    <submittedName>
        <fullName evidence="9">Methyl-accepting chemotaxis protein</fullName>
    </submittedName>
</protein>
<comment type="similarity">
    <text evidence="3">Belongs to the methyl-accepting chemotaxis (MCP) protein family.</text>
</comment>
<organism evidence="9 10">
    <name type="scientific">Paraburkholderia lycopersici</name>
    <dbReference type="NCBI Taxonomy" id="416944"/>
    <lineage>
        <taxon>Bacteria</taxon>
        <taxon>Pseudomonadati</taxon>
        <taxon>Pseudomonadota</taxon>
        <taxon>Betaproteobacteria</taxon>
        <taxon>Burkholderiales</taxon>
        <taxon>Burkholderiaceae</taxon>
        <taxon>Paraburkholderia</taxon>
    </lineage>
</organism>
<dbReference type="PANTHER" id="PTHR43531">
    <property type="entry name" value="PROTEIN ICFG"/>
    <property type="match status" value="1"/>
</dbReference>
<feature type="domain" description="Methyl-accepting transducer" evidence="7">
    <location>
        <begin position="259"/>
        <end position="488"/>
    </location>
</feature>
<evidence type="ECO:0000256" key="2">
    <source>
        <dbReference type="ARBA" id="ARBA00022481"/>
    </source>
</evidence>
<dbReference type="InterPro" id="IPR003660">
    <property type="entry name" value="HAMP_dom"/>
</dbReference>
<dbReference type="GO" id="GO:0007165">
    <property type="term" value="P:signal transduction"/>
    <property type="evidence" value="ECO:0007669"/>
    <property type="project" value="UniProtKB-KW"/>
</dbReference>
<evidence type="ECO:0000256" key="4">
    <source>
        <dbReference type="PROSITE-ProRule" id="PRU00284"/>
    </source>
</evidence>
<accession>A0A1G6LZY5</accession>
<dbReference type="PROSITE" id="PS50111">
    <property type="entry name" value="CHEMOTAXIS_TRANSDUC_2"/>
    <property type="match status" value="1"/>
</dbReference>
<dbReference type="InterPro" id="IPR004089">
    <property type="entry name" value="MCPsignal_dom"/>
</dbReference>
<gene>
    <name evidence="9" type="ORF">SAMN05421548_10777</name>
</gene>
<keyword evidence="4" id="KW-0807">Transducer</keyword>
<dbReference type="GO" id="GO:0006935">
    <property type="term" value="P:chemotaxis"/>
    <property type="evidence" value="ECO:0007669"/>
    <property type="project" value="InterPro"/>
</dbReference>
<comment type="subcellular location">
    <subcellularLocation>
        <location evidence="1">Membrane</location>
    </subcellularLocation>
</comment>
<dbReference type="Gene3D" id="1.10.287.950">
    <property type="entry name" value="Methyl-accepting chemotaxis protein"/>
    <property type="match status" value="1"/>
</dbReference>
<evidence type="ECO:0000259" key="7">
    <source>
        <dbReference type="PROSITE" id="PS50111"/>
    </source>
</evidence>
<evidence type="ECO:0000256" key="1">
    <source>
        <dbReference type="ARBA" id="ARBA00004370"/>
    </source>
</evidence>
<dbReference type="EMBL" id="FMYQ01000007">
    <property type="protein sequence ID" value="SDC48266.1"/>
    <property type="molecule type" value="Genomic_DNA"/>
</dbReference>
<feature type="transmembrane region" description="Helical" evidence="6">
    <location>
        <begin position="179"/>
        <end position="203"/>
    </location>
</feature>
<dbReference type="OrthoDB" id="9147953at2"/>
<dbReference type="PROSITE" id="PS50885">
    <property type="entry name" value="HAMP"/>
    <property type="match status" value="1"/>
</dbReference>
<dbReference type="InterPro" id="IPR051310">
    <property type="entry name" value="MCP_chemotaxis"/>
</dbReference>
<evidence type="ECO:0000313" key="10">
    <source>
        <dbReference type="Proteomes" id="UP000198908"/>
    </source>
</evidence>
<reference evidence="10" key="1">
    <citation type="submission" date="2016-09" db="EMBL/GenBank/DDBJ databases">
        <authorList>
            <person name="Varghese N."/>
            <person name="Submissions S."/>
        </authorList>
    </citation>
    <scope>NUCLEOTIDE SEQUENCE [LARGE SCALE GENOMIC DNA]</scope>
    <source>
        <strain evidence="10">TNe-862</strain>
    </source>
</reference>